<dbReference type="EMBL" id="CM001220">
    <property type="protein sequence ID" value="KEH29789.1"/>
    <property type="molecule type" value="Genomic_DNA"/>
</dbReference>
<reference evidence="6 8" key="2">
    <citation type="journal article" date="2014" name="BMC Genomics">
        <title>An improved genome release (version Mt4.0) for the model legume Medicago truncatula.</title>
        <authorList>
            <person name="Tang H."/>
            <person name="Krishnakumar V."/>
            <person name="Bidwell S."/>
            <person name="Rosen B."/>
            <person name="Chan A."/>
            <person name="Zhou S."/>
            <person name="Gentzbittel L."/>
            <person name="Childs K.L."/>
            <person name="Yandell M."/>
            <person name="Gundlach H."/>
            <person name="Mayer K.F."/>
            <person name="Schwartz D.C."/>
            <person name="Town C.D."/>
        </authorList>
    </citation>
    <scope>GENOME REANNOTATION</scope>
    <source>
        <strain evidence="6">A17</strain>
        <strain evidence="7 8">cv. Jemalong A17</strain>
    </source>
</reference>
<dbReference type="PRINTS" id="PR00364">
    <property type="entry name" value="DISEASERSIST"/>
</dbReference>
<dbReference type="PANTHER" id="PTHR11017:SF219">
    <property type="entry name" value="ARCHAEAL ATPASE"/>
    <property type="match status" value="1"/>
</dbReference>
<dbReference type="AlphaFoldDB" id="A0A072UJ62"/>
<dbReference type="InterPro" id="IPR042197">
    <property type="entry name" value="Apaf_helical"/>
</dbReference>
<dbReference type="InterPro" id="IPR036390">
    <property type="entry name" value="WH_DNA-bd_sf"/>
</dbReference>
<dbReference type="Pfam" id="PF23282">
    <property type="entry name" value="WHD_ROQ1"/>
    <property type="match status" value="1"/>
</dbReference>
<dbReference type="Gene3D" id="3.40.50.300">
    <property type="entry name" value="P-loop containing nucleotide triphosphate hydrolases"/>
    <property type="match status" value="1"/>
</dbReference>
<dbReference type="GO" id="GO:0007165">
    <property type="term" value="P:signal transduction"/>
    <property type="evidence" value="ECO:0007669"/>
    <property type="project" value="InterPro"/>
</dbReference>
<sequence>MARQSPSSSSSFSYRFTYQVFLSFRGSDTRNGFTGHLYKALTDKGIHTFIDDRELQSGDEIKPSLDNAIQESRIFIPVFSINYASSSFCLDELVRIIHCYKTKGRLVFPVFYGVDPTHIRHQTGSYGEHLTKHRKNFQNNKKNMERLHQWKLALTEAANLSGYHSSPGYEYKFIGKIVKYVSNKISRQPLHAASYPVGLQSRVQQVKSLLDKGSDGGVRMIGLYGIGGMGKSTLAKSINNCIADQFECSCFLENVRENSSSNQLKHLQEELLLKTLSLKIKLGGVSEGIPYIKERLHTKKILLILDDVDNLEPLHALAGGRDWFGCGSRVIITTRNKHLLSNHEIEIMHEVKGMSTENALELLRWMAFKIYKVPSSYEEILNRAVAYASGLPLAIEVVGSNLFGKSIAECESTLDKYERIPHEDIQKILKVSFDALDEEQQSVFLDIACLFKGCRLAEVEEILQSHYGYCIKSHIRGLVDKSLIKSNFNKVTLHDLLEVMGKEIVRKESPKQPEKRSRLWCRNDIVHILQENKGTSKIEMIYLNSPSMDLVIDWNGKAFKKMTNLKTLIIKNVSFSKDPKKLESFPPLWLPSLKELDVSYCKRLKCFPELLCKMTNTKEIGMCITSTRELPFSFQNLHLSLLACKMLRFPKHNEKMYSIMFSNVETLHLDAYYLPYECLQIVLKSCVNVKFLSLSRCNFKILPEYLNECHLMRTLVLNFNDHLEEIRGFPPNLKYFEALLCKSLSSSSRRMLLSQQLHEAGCTNICFPNGTEGIRIPDWFEHQSRGQSISFWFRKKIPSITSIIILPDVQYISFRFNFFVNGYECTVPKHEFKLPYFLGHTYLFDMNLEENIELCNIVHIALLKNEWIYVEFKVQFSRMPADVVQRLRSTEMGIHVLKEKNNTNEDVIFINPYSRKRKLDEYLNASLSQFHPSLKKHRFVEVGVSETEILQQQHLALVSGMRNLVLTETIEKEHHG</sequence>
<dbReference type="PANTHER" id="PTHR11017">
    <property type="entry name" value="LEUCINE-RICH REPEAT-CONTAINING PROTEIN"/>
    <property type="match status" value="1"/>
</dbReference>
<dbReference type="InterPro" id="IPR058192">
    <property type="entry name" value="WHD_ROQ1-like"/>
</dbReference>
<dbReference type="InterPro" id="IPR027417">
    <property type="entry name" value="P-loop_NTPase"/>
</dbReference>
<keyword evidence="4" id="KW-0520">NAD</keyword>
<dbReference type="FunFam" id="3.40.50.10140:FF:000007">
    <property type="entry name" value="Disease resistance protein (TIR-NBS-LRR class)"/>
    <property type="match status" value="1"/>
</dbReference>
<keyword evidence="2" id="KW-0677">Repeat</keyword>
<keyword evidence="3" id="KW-0611">Plant defense</keyword>
<dbReference type="Pfam" id="PF00931">
    <property type="entry name" value="NB-ARC"/>
    <property type="match status" value="1"/>
</dbReference>
<evidence type="ECO:0000256" key="1">
    <source>
        <dbReference type="ARBA" id="ARBA00022614"/>
    </source>
</evidence>
<reference evidence="7" key="3">
    <citation type="submission" date="2015-04" db="UniProtKB">
        <authorList>
            <consortium name="EnsemblPlants"/>
        </authorList>
    </citation>
    <scope>IDENTIFICATION</scope>
    <source>
        <strain evidence="7">cv. Jemalong A17</strain>
    </source>
</reference>
<dbReference type="Proteomes" id="UP000002051">
    <property type="component" value="Chromosome 4"/>
</dbReference>
<dbReference type="GO" id="GO:0006952">
    <property type="term" value="P:defense response"/>
    <property type="evidence" value="ECO:0007669"/>
    <property type="project" value="UniProtKB-KW"/>
</dbReference>
<dbReference type="EnsemblPlants" id="KEH29789">
    <property type="protein sequence ID" value="KEH29789"/>
    <property type="gene ID" value="MTR_4g051662"/>
</dbReference>
<dbReference type="SUPFAM" id="SSF52200">
    <property type="entry name" value="Toll/Interleukin receptor TIR domain"/>
    <property type="match status" value="1"/>
</dbReference>
<dbReference type="SUPFAM" id="SSF52058">
    <property type="entry name" value="L domain-like"/>
    <property type="match status" value="1"/>
</dbReference>
<dbReference type="SUPFAM" id="SSF52540">
    <property type="entry name" value="P-loop containing nucleoside triphosphate hydrolases"/>
    <property type="match status" value="1"/>
</dbReference>
<dbReference type="Gene3D" id="3.40.50.10140">
    <property type="entry name" value="Toll/interleukin-1 receptor homology (TIR) domain"/>
    <property type="match status" value="1"/>
</dbReference>
<proteinExistence type="predicted"/>
<dbReference type="InterPro" id="IPR002182">
    <property type="entry name" value="NB-ARC"/>
</dbReference>
<evidence type="ECO:0000313" key="6">
    <source>
        <dbReference type="EMBL" id="KEH29789.1"/>
    </source>
</evidence>
<gene>
    <name evidence="6" type="ordered locus">MTR_4g051662</name>
</gene>
<dbReference type="Pfam" id="PF01582">
    <property type="entry name" value="TIR"/>
    <property type="match status" value="1"/>
</dbReference>
<evidence type="ECO:0000256" key="2">
    <source>
        <dbReference type="ARBA" id="ARBA00022737"/>
    </source>
</evidence>
<evidence type="ECO:0000256" key="3">
    <source>
        <dbReference type="ARBA" id="ARBA00022821"/>
    </source>
</evidence>
<protein>
    <submittedName>
        <fullName evidence="6">NB-ARC domain protein</fullName>
    </submittedName>
</protein>
<keyword evidence="1" id="KW-0433">Leucine-rich repeat</keyword>
<dbReference type="InterPro" id="IPR044974">
    <property type="entry name" value="Disease_R_plants"/>
</dbReference>
<dbReference type="InterPro" id="IPR000157">
    <property type="entry name" value="TIR_dom"/>
</dbReference>
<dbReference type="HOGENOM" id="CLU_001561_5_0_1"/>
<evidence type="ECO:0000259" key="5">
    <source>
        <dbReference type="PROSITE" id="PS50104"/>
    </source>
</evidence>
<accession>A0A072UJ62</accession>
<organism evidence="6 8">
    <name type="scientific">Medicago truncatula</name>
    <name type="common">Barrel medic</name>
    <name type="synonym">Medicago tribuloides</name>
    <dbReference type="NCBI Taxonomy" id="3880"/>
    <lineage>
        <taxon>Eukaryota</taxon>
        <taxon>Viridiplantae</taxon>
        <taxon>Streptophyta</taxon>
        <taxon>Embryophyta</taxon>
        <taxon>Tracheophyta</taxon>
        <taxon>Spermatophyta</taxon>
        <taxon>Magnoliopsida</taxon>
        <taxon>eudicotyledons</taxon>
        <taxon>Gunneridae</taxon>
        <taxon>Pentapetalae</taxon>
        <taxon>rosids</taxon>
        <taxon>fabids</taxon>
        <taxon>Fabales</taxon>
        <taxon>Fabaceae</taxon>
        <taxon>Papilionoideae</taxon>
        <taxon>50 kb inversion clade</taxon>
        <taxon>NPAAA clade</taxon>
        <taxon>Hologalegina</taxon>
        <taxon>IRL clade</taxon>
        <taxon>Trifolieae</taxon>
        <taxon>Medicago</taxon>
    </lineage>
</organism>
<dbReference type="GO" id="GO:0043531">
    <property type="term" value="F:ADP binding"/>
    <property type="evidence" value="ECO:0007669"/>
    <property type="project" value="InterPro"/>
</dbReference>
<dbReference type="Gene3D" id="1.10.8.430">
    <property type="entry name" value="Helical domain of apoptotic protease-activating factors"/>
    <property type="match status" value="1"/>
</dbReference>
<dbReference type="PROSITE" id="PS50104">
    <property type="entry name" value="TIR"/>
    <property type="match status" value="1"/>
</dbReference>
<feature type="domain" description="TIR" evidence="5">
    <location>
        <begin position="16"/>
        <end position="185"/>
    </location>
</feature>
<reference evidence="6 8" key="1">
    <citation type="journal article" date="2011" name="Nature">
        <title>The Medicago genome provides insight into the evolution of rhizobial symbioses.</title>
        <authorList>
            <person name="Young N.D."/>
            <person name="Debelle F."/>
            <person name="Oldroyd G.E."/>
            <person name="Geurts R."/>
            <person name="Cannon S.B."/>
            <person name="Udvardi M.K."/>
            <person name="Benedito V.A."/>
            <person name="Mayer K.F."/>
            <person name="Gouzy J."/>
            <person name="Schoof H."/>
            <person name="Van de Peer Y."/>
            <person name="Proost S."/>
            <person name="Cook D.R."/>
            <person name="Meyers B.C."/>
            <person name="Spannagl M."/>
            <person name="Cheung F."/>
            <person name="De Mita S."/>
            <person name="Krishnakumar V."/>
            <person name="Gundlach H."/>
            <person name="Zhou S."/>
            <person name="Mudge J."/>
            <person name="Bharti A.K."/>
            <person name="Murray J.D."/>
            <person name="Naoumkina M.A."/>
            <person name="Rosen B."/>
            <person name="Silverstein K.A."/>
            <person name="Tang H."/>
            <person name="Rombauts S."/>
            <person name="Zhao P.X."/>
            <person name="Zhou P."/>
            <person name="Barbe V."/>
            <person name="Bardou P."/>
            <person name="Bechner M."/>
            <person name="Bellec A."/>
            <person name="Berger A."/>
            <person name="Berges H."/>
            <person name="Bidwell S."/>
            <person name="Bisseling T."/>
            <person name="Choisne N."/>
            <person name="Couloux A."/>
            <person name="Denny R."/>
            <person name="Deshpande S."/>
            <person name="Dai X."/>
            <person name="Doyle J.J."/>
            <person name="Dudez A.M."/>
            <person name="Farmer A.D."/>
            <person name="Fouteau S."/>
            <person name="Franken C."/>
            <person name="Gibelin C."/>
            <person name="Gish J."/>
            <person name="Goldstein S."/>
            <person name="Gonzalez A.J."/>
            <person name="Green P.J."/>
            <person name="Hallab A."/>
            <person name="Hartog M."/>
            <person name="Hua A."/>
            <person name="Humphray S.J."/>
            <person name="Jeong D.H."/>
            <person name="Jing Y."/>
            <person name="Jocker A."/>
            <person name="Kenton S.M."/>
            <person name="Kim D.J."/>
            <person name="Klee K."/>
            <person name="Lai H."/>
            <person name="Lang C."/>
            <person name="Lin S."/>
            <person name="Macmil S.L."/>
            <person name="Magdelenat G."/>
            <person name="Matthews L."/>
            <person name="McCorrison J."/>
            <person name="Monaghan E.L."/>
            <person name="Mun J.H."/>
            <person name="Najar F.Z."/>
            <person name="Nicholson C."/>
            <person name="Noirot C."/>
            <person name="O'Bleness M."/>
            <person name="Paule C.R."/>
            <person name="Poulain J."/>
            <person name="Prion F."/>
            <person name="Qin B."/>
            <person name="Qu C."/>
            <person name="Retzel E.F."/>
            <person name="Riddle C."/>
            <person name="Sallet E."/>
            <person name="Samain S."/>
            <person name="Samson N."/>
            <person name="Sanders I."/>
            <person name="Saurat O."/>
            <person name="Scarpelli C."/>
            <person name="Schiex T."/>
            <person name="Segurens B."/>
            <person name="Severin A.J."/>
            <person name="Sherrier D.J."/>
            <person name="Shi R."/>
            <person name="Sims S."/>
            <person name="Singer S.R."/>
            <person name="Sinharoy S."/>
            <person name="Sterck L."/>
            <person name="Viollet A."/>
            <person name="Wang B.B."/>
            <person name="Wang K."/>
            <person name="Wang M."/>
            <person name="Wang X."/>
            <person name="Warfsmann J."/>
            <person name="Weissenbach J."/>
            <person name="White D.D."/>
            <person name="White J.D."/>
            <person name="Wiley G.B."/>
            <person name="Wincker P."/>
            <person name="Xing Y."/>
            <person name="Yang L."/>
            <person name="Yao Z."/>
            <person name="Ying F."/>
            <person name="Zhai J."/>
            <person name="Zhou L."/>
            <person name="Zuber A."/>
            <person name="Denarie J."/>
            <person name="Dixon R.A."/>
            <person name="May G.D."/>
            <person name="Schwartz D.C."/>
            <person name="Rogers J."/>
            <person name="Quetier F."/>
            <person name="Town C.D."/>
            <person name="Roe B.A."/>
        </authorList>
    </citation>
    <scope>NUCLEOTIDE SEQUENCE [LARGE SCALE GENOMIC DNA]</scope>
    <source>
        <strain evidence="6">A17</strain>
        <strain evidence="7 8">cv. Jemalong A17</strain>
    </source>
</reference>
<dbReference type="Gene3D" id="3.80.10.10">
    <property type="entry name" value="Ribonuclease Inhibitor"/>
    <property type="match status" value="1"/>
</dbReference>
<dbReference type="STRING" id="3880.A0A072UJ62"/>
<dbReference type="SUPFAM" id="SSF46785">
    <property type="entry name" value="Winged helix' DNA-binding domain"/>
    <property type="match status" value="1"/>
</dbReference>
<dbReference type="SMART" id="SM00255">
    <property type="entry name" value="TIR"/>
    <property type="match status" value="1"/>
</dbReference>
<dbReference type="InterPro" id="IPR032675">
    <property type="entry name" value="LRR_dom_sf"/>
</dbReference>
<name>A0A072UJ62_MEDTR</name>
<evidence type="ECO:0000256" key="4">
    <source>
        <dbReference type="ARBA" id="ARBA00023027"/>
    </source>
</evidence>
<evidence type="ECO:0000313" key="7">
    <source>
        <dbReference type="EnsemblPlants" id="KEH29789"/>
    </source>
</evidence>
<dbReference type="InterPro" id="IPR035897">
    <property type="entry name" value="Toll_tir_struct_dom_sf"/>
</dbReference>
<keyword evidence="8" id="KW-1185">Reference proteome</keyword>
<evidence type="ECO:0000313" key="8">
    <source>
        <dbReference type="Proteomes" id="UP000002051"/>
    </source>
</evidence>